<feature type="repeat" description="PPR" evidence="3">
    <location>
        <begin position="257"/>
        <end position="291"/>
    </location>
</feature>
<sequence>MNQISKPGKSRLPYPQAIFRFKHFEPKSQNYSSSLQRVPDINKNKPISNPFYNLLPETQNPNNIVSLVCSTLKLKDDAHLSLSLLHKTMQEQGHLSHLGTQEISRILLRCQSDSSTALTFFRWVKFDLGLKLNSENCCIVVHILVWSRKFSQAMKILCELVKLDKNVSERLDVFKTLLLCTDDCNWDPVVFDMLIKAYLRMGMVKESFRVFRKMVKLNFVLSIVTINCLLNGLSKMNYGDKCWEIYGMLGRIGLHPNTCTFNILIHVVCKEGDVNKVNKFLEKMEEEGFDPDIVTYNMLMDSYSKKGRLKDAIYLYHIMFRRGVVPDLLTYTALINGFCKGGNVSVAHQLFSTMIHRGLKPDLRAFNTLLVGYCKEGMMQEARSLLHDMIGDGIHPDEFSSRMLVEGYHKQGSLISALNLVVELQRFGISVPQDVYDYLGIALCRENRPFAAKSLLERIACPSYEPNPEILCNLVSSFCRCNSLEEALDLKAQMVSKNMRLDLVSYKAIICCLCKLSRCKEAENLIKEMAESGVWPDIEICRALIKRLCQKSNFSEAEYLLRFFAEEFQVFDTGCYNELIRILCEKGDMVKLMEFQDSMIKMGFVPNGRTCKYMIDGLQRVVGMQKGSVSNGTSCTQAANMAE</sequence>
<comment type="similarity">
    <text evidence="1">Belongs to the PPR family. P subfamily.</text>
</comment>
<feature type="repeat" description="PPR" evidence="3">
    <location>
        <begin position="327"/>
        <end position="361"/>
    </location>
</feature>
<dbReference type="OrthoDB" id="185373at2759"/>
<protein>
    <recommendedName>
        <fullName evidence="6">Pentacotripeptide-repeat region of PRORP domain-containing protein</fullName>
    </recommendedName>
</protein>
<keyword evidence="2" id="KW-0677">Repeat</keyword>
<dbReference type="NCBIfam" id="TIGR00756">
    <property type="entry name" value="PPR"/>
    <property type="match status" value="7"/>
</dbReference>
<dbReference type="EMBL" id="HG739096">
    <property type="protein sequence ID" value="CDP04176.1"/>
    <property type="molecule type" value="Genomic_DNA"/>
</dbReference>
<feature type="repeat" description="PPR" evidence="3">
    <location>
        <begin position="467"/>
        <end position="501"/>
    </location>
</feature>
<keyword evidence="5" id="KW-1185">Reference proteome</keyword>
<dbReference type="InterPro" id="IPR050667">
    <property type="entry name" value="PPR-containing_protein"/>
</dbReference>
<evidence type="ECO:0000256" key="2">
    <source>
        <dbReference type="ARBA" id="ARBA00022737"/>
    </source>
</evidence>
<organism evidence="4 5">
    <name type="scientific">Coffea canephora</name>
    <name type="common">Robusta coffee</name>
    <dbReference type="NCBI Taxonomy" id="49390"/>
    <lineage>
        <taxon>Eukaryota</taxon>
        <taxon>Viridiplantae</taxon>
        <taxon>Streptophyta</taxon>
        <taxon>Embryophyta</taxon>
        <taxon>Tracheophyta</taxon>
        <taxon>Spermatophyta</taxon>
        <taxon>Magnoliopsida</taxon>
        <taxon>eudicotyledons</taxon>
        <taxon>Gunneridae</taxon>
        <taxon>Pentapetalae</taxon>
        <taxon>asterids</taxon>
        <taxon>lamiids</taxon>
        <taxon>Gentianales</taxon>
        <taxon>Rubiaceae</taxon>
        <taxon>Ixoroideae</taxon>
        <taxon>Gardenieae complex</taxon>
        <taxon>Bertiereae - Coffeeae clade</taxon>
        <taxon>Coffeeae</taxon>
        <taxon>Coffea</taxon>
    </lineage>
</organism>
<dbReference type="Gramene" id="CDP04176">
    <property type="protein sequence ID" value="CDP04176"/>
    <property type="gene ID" value="GSCOC_T00017486001"/>
</dbReference>
<dbReference type="OMA" id="HWMIEDG"/>
<feature type="repeat" description="PPR" evidence="3">
    <location>
        <begin position="572"/>
        <end position="606"/>
    </location>
</feature>
<evidence type="ECO:0000256" key="1">
    <source>
        <dbReference type="ARBA" id="ARBA00007626"/>
    </source>
</evidence>
<evidence type="ECO:0008006" key="6">
    <source>
        <dbReference type="Google" id="ProtNLM"/>
    </source>
</evidence>
<reference evidence="5" key="1">
    <citation type="journal article" date="2014" name="Science">
        <title>The coffee genome provides insight into the convergent evolution of caffeine biosynthesis.</title>
        <authorList>
            <person name="Denoeud F."/>
            <person name="Carretero-Paulet L."/>
            <person name="Dereeper A."/>
            <person name="Droc G."/>
            <person name="Guyot R."/>
            <person name="Pietrella M."/>
            <person name="Zheng C."/>
            <person name="Alberti A."/>
            <person name="Anthony F."/>
            <person name="Aprea G."/>
            <person name="Aury J.M."/>
            <person name="Bento P."/>
            <person name="Bernard M."/>
            <person name="Bocs S."/>
            <person name="Campa C."/>
            <person name="Cenci A."/>
            <person name="Combes M.C."/>
            <person name="Crouzillat D."/>
            <person name="Da Silva C."/>
            <person name="Daddiego L."/>
            <person name="De Bellis F."/>
            <person name="Dussert S."/>
            <person name="Garsmeur O."/>
            <person name="Gayraud T."/>
            <person name="Guignon V."/>
            <person name="Jahn K."/>
            <person name="Jamilloux V."/>
            <person name="Joet T."/>
            <person name="Labadie K."/>
            <person name="Lan T."/>
            <person name="Leclercq J."/>
            <person name="Lepelley M."/>
            <person name="Leroy T."/>
            <person name="Li L.T."/>
            <person name="Librado P."/>
            <person name="Lopez L."/>
            <person name="Munoz A."/>
            <person name="Noel B."/>
            <person name="Pallavicini A."/>
            <person name="Perrotta G."/>
            <person name="Poncet V."/>
            <person name="Pot D."/>
            <person name="Priyono X."/>
            <person name="Rigoreau M."/>
            <person name="Rouard M."/>
            <person name="Rozas J."/>
            <person name="Tranchant-Dubreuil C."/>
            <person name="VanBuren R."/>
            <person name="Zhang Q."/>
            <person name="Andrade A.C."/>
            <person name="Argout X."/>
            <person name="Bertrand B."/>
            <person name="de Kochko A."/>
            <person name="Graziosi G."/>
            <person name="Henry R.J."/>
            <person name="Jayarama X."/>
            <person name="Ming R."/>
            <person name="Nagai C."/>
            <person name="Rounsley S."/>
            <person name="Sankoff D."/>
            <person name="Giuliano G."/>
            <person name="Albert V.A."/>
            <person name="Wincker P."/>
            <person name="Lashermes P."/>
        </authorList>
    </citation>
    <scope>NUCLEOTIDE SEQUENCE [LARGE SCALE GENOMIC DNA]</scope>
    <source>
        <strain evidence="5">cv. DH200-94</strain>
    </source>
</reference>
<dbReference type="PROSITE" id="PS51375">
    <property type="entry name" value="PPR"/>
    <property type="match status" value="8"/>
</dbReference>
<evidence type="ECO:0000256" key="3">
    <source>
        <dbReference type="PROSITE-ProRule" id="PRU00708"/>
    </source>
</evidence>
<dbReference type="PhylomeDB" id="A0A068U6T5"/>
<dbReference type="InParanoid" id="A0A068U6T5"/>
<dbReference type="InterPro" id="IPR002885">
    <property type="entry name" value="PPR_rpt"/>
</dbReference>
<dbReference type="Pfam" id="PF13041">
    <property type="entry name" value="PPR_2"/>
    <property type="match status" value="4"/>
</dbReference>
<dbReference type="Gene3D" id="1.25.40.10">
    <property type="entry name" value="Tetratricopeptide repeat domain"/>
    <property type="match status" value="4"/>
</dbReference>
<dbReference type="PANTHER" id="PTHR47939">
    <property type="entry name" value="MEMBRANE-ASSOCIATED SALT-INDUCIBLE PROTEIN-LIKE"/>
    <property type="match status" value="1"/>
</dbReference>
<gene>
    <name evidence="4" type="ORF">GSCOC_T00017486001</name>
</gene>
<dbReference type="PANTHER" id="PTHR47939:SF13">
    <property type="entry name" value="OS03G0201400 PROTEIN"/>
    <property type="match status" value="1"/>
</dbReference>
<dbReference type="AlphaFoldDB" id="A0A068U6T5"/>
<dbReference type="FunCoup" id="A0A068U6T5">
    <property type="interactions" value="133"/>
</dbReference>
<name>A0A068U6T5_COFCA</name>
<feature type="repeat" description="PPR" evidence="3">
    <location>
        <begin position="292"/>
        <end position="326"/>
    </location>
</feature>
<evidence type="ECO:0000313" key="4">
    <source>
        <dbReference type="EMBL" id="CDP04176.1"/>
    </source>
</evidence>
<evidence type="ECO:0000313" key="5">
    <source>
        <dbReference type="Proteomes" id="UP000295252"/>
    </source>
</evidence>
<accession>A0A068U6T5</accession>
<proteinExistence type="inferred from homology"/>
<dbReference type="Proteomes" id="UP000295252">
    <property type="component" value="Chromosome XI"/>
</dbReference>
<dbReference type="InterPro" id="IPR011990">
    <property type="entry name" value="TPR-like_helical_dom_sf"/>
</dbReference>
<dbReference type="Pfam" id="PF01535">
    <property type="entry name" value="PPR"/>
    <property type="match status" value="3"/>
</dbReference>
<feature type="repeat" description="PPR" evidence="3">
    <location>
        <begin position="187"/>
        <end position="221"/>
    </location>
</feature>
<feature type="repeat" description="PPR" evidence="3">
    <location>
        <begin position="362"/>
        <end position="396"/>
    </location>
</feature>
<feature type="repeat" description="PPR" evidence="3">
    <location>
        <begin position="502"/>
        <end position="536"/>
    </location>
</feature>